<evidence type="ECO:0000313" key="3">
    <source>
        <dbReference type="Proteomes" id="UP001153328"/>
    </source>
</evidence>
<protein>
    <submittedName>
        <fullName evidence="2">Uncharacterized protein</fullName>
    </submittedName>
</protein>
<sequence length="83" mass="8687">MSISPPGARTPRGGGTVGRRGTADNVSVSGVLRSVHDWSMLQRGHGARSGASGGEGHDRHASDTRECGTPRSDSARVRRRHAS</sequence>
<evidence type="ECO:0000256" key="1">
    <source>
        <dbReference type="SAM" id="MobiDB-lite"/>
    </source>
</evidence>
<dbReference type="Proteomes" id="UP001153328">
    <property type="component" value="Unassembled WGS sequence"/>
</dbReference>
<keyword evidence="3" id="KW-1185">Reference proteome</keyword>
<dbReference type="AlphaFoldDB" id="A0A9W4E4L0"/>
<comment type="caution">
    <text evidence="2">The sequence shown here is derived from an EMBL/GenBank/DDBJ whole genome shotgun (WGS) entry which is preliminary data.</text>
</comment>
<reference evidence="2" key="1">
    <citation type="submission" date="2021-06" db="EMBL/GenBank/DDBJ databases">
        <authorList>
            <person name="Arsene-Ploetze F."/>
        </authorList>
    </citation>
    <scope>NUCLEOTIDE SEQUENCE</scope>
    <source>
        <strain evidence="2">SBRY1</strain>
    </source>
</reference>
<accession>A0A9W4E4L0</accession>
<feature type="region of interest" description="Disordered" evidence="1">
    <location>
        <begin position="40"/>
        <end position="83"/>
    </location>
</feature>
<feature type="compositionally biased region" description="Low complexity" evidence="1">
    <location>
        <begin position="1"/>
        <end position="11"/>
    </location>
</feature>
<dbReference type="EMBL" id="CAJVAX010000012">
    <property type="protein sequence ID" value="CAG7630780.1"/>
    <property type="molecule type" value="Genomic_DNA"/>
</dbReference>
<name>A0A9W4E4L0_9ACTN</name>
<feature type="compositionally biased region" description="Basic and acidic residues" evidence="1">
    <location>
        <begin position="55"/>
        <end position="76"/>
    </location>
</feature>
<organism evidence="2 3">
    <name type="scientific">Actinacidiphila bryophytorum</name>
    <dbReference type="NCBI Taxonomy" id="1436133"/>
    <lineage>
        <taxon>Bacteria</taxon>
        <taxon>Bacillati</taxon>
        <taxon>Actinomycetota</taxon>
        <taxon>Actinomycetes</taxon>
        <taxon>Kitasatosporales</taxon>
        <taxon>Streptomycetaceae</taxon>
        <taxon>Actinacidiphila</taxon>
    </lineage>
</organism>
<gene>
    <name evidence="2" type="ORF">SBRY_20704</name>
</gene>
<proteinExistence type="predicted"/>
<evidence type="ECO:0000313" key="2">
    <source>
        <dbReference type="EMBL" id="CAG7630780.1"/>
    </source>
</evidence>
<feature type="region of interest" description="Disordered" evidence="1">
    <location>
        <begin position="1"/>
        <end position="25"/>
    </location>
</feature>